<dbReference type="InterPro" id="IPR013216">
    <property type="entry name" value="Methyltransf_11"/>
</dbReference>
<sequence length="287" mass="33051">MENSGKDMFGFDGQSSIYAAIRPTYPKVFYEQLEEAMLQSENGWRICLDIGTGTGQVAAKLASKFRHIYGLDISDKQLQQAREVNSNIDNLTFHNCSVYDIQQFVEDNKIDGEIDLIIMGEVFHWFEPQRALHELHQVANKSGSLVVIWSYIQFSILNSNIHKDCIEKNEQYLTDFKEIIYNKSLQFTTPIQNSDDDIKTNAQMVLDFLLSTSGYRVLLEKEGITLGDIDQDPAMILKKEIQIAYQEYQKQIGAFNDGEENQLCELKDINLFIGWPFFSIMLKIKNE</sequence>
<name>A0A078ABP8_STYLE</name>
<dbReference type="Proteomes" id="UP000039865">
    <property type="component" value="Unassembled WGS sequence"/>
</dbReference>
<evidence type="ECO:0000256" key="2">
    <source>
        <dbReference type="ARBA" id="ARBA00022603"/>
    </source>
</evidence>
<dbReference type="SUPFAM" id="SSF53335">
    <property type="entry name" value="S-adenosyl-L-methionine-dependent methyltransferases"/>
    <property type="match status" value="1"/>
</dbReference>
<dbReference type="InterPro" id="IPR029063">
    <property type="entry name" value="SAM-dependent_MTases_sf"/>
</dbReference>
<dbReference type="CDD" id="cd02440">
    <property type="entry name" value="AdoMet_MTases"/>
    <property type="match status" value="1"/>
</dbReference>
<evidence type="ECO:0000259" key="4">
    <source>
        <dbReference type="Pfam" id="PF08241"/>
    </source>
</evidence>
<dbReference type="GO" id="GO:0008757">
    <property type="term" value="F:S-adenosylmethionine-dependent methyltransferase activity"/>
    <property type="evidence" value="ECO:0007669"/>
    <property type="project" value="InterPro"/>
</dbReference>
<dbReference type="Gene3D" id="3.40.50.150">
    <property type="entry name" value="Vaccinia Virus protein VP39"/>
    <property type="match status" value="1"/>
</dbReference>
<reference evidence="5 6" key="1">
    <citation type="submission" date="2014-06" db="EMBL/GenBank/DDBJ databases">
        <authorList>
            <person name="Swart Estienne"/>
        </authorList>
    </citation>
    <scope>NUCLEOTIDE SEQUENCE [LARGE SCALE GENOMIC DNA]</scope>
    <source>
        <strain evidence="5 6">130c</strain>
    </source>
</reference>
<dbReference type="GO" id="GO:0032259">
    <property type="term" value="P:methylation"/>
    <property type="evidence" value="ECO:0007669"/>
    <property type="project" value="UniProtKB-KW"/>
</dbReference>
<gene>
    <name evidence="5" type="primary">Contig16113.g17170</name>
    <name evidence="5" type="ORF">STYLEM_8711</name>
</gene>
<feature type="domain" description="Methyltransferase type 11" evidence="4">
    <location>
        <begin position="48"/>
        <end position="147"/>
    </location>
</feature>
<keyword evidence="2" id="KW-0489">Methyltransferase</keyword>
<keyword evidence="3" id="KW-0808">Transferase</keyword>
<comment type="similarity">
    <text evidence="1">Belongs to the methyltransferase superfamily.</text>
</comment>
<dbReference type="OrthoDB" id="10027013at2759"/>
<keyword evidence="6" id="KW-1185">Reference proteome</keyword>
<evidence type="ECO:0000256" key="3">
    <source>
        <dbReference type="ARBA" id="ARBA00022679"/>
    </source>
</evidence>
<evidence type="ECO:0000313" key="5">
    <source>
        <dbReference type="EMBL" id="CDW79720.1"/>
    </source>
</evidence>
<dbReference type="AlphaFoldDB" id="A0A078ABP8"/>
<proteinExistence type="inferred from homology"/>
<dbReference type="InParanoid" id="A0A078ABP8"/>
<dbReference type="PANTHER" id="PTHR44942:SF4">
    <property type="entry name" value="METHYLTRANSFERASE TYPE 11 DOMAIN-CONTAINING PROTEIN"/>
    <property type="match status" value="1"/>
</dbReference>
<organism evidence="5 6">
    <name type="scientific">Stylonychia lemnae</name>
    <name type="common">Ciliate</name>
    <dbReference type="NCBI Taxonomy" id="5949"/>
    <lineage>
        <taxon>Eukaryota</taxon>
        <taxon>Sar</taxon>
        <taxon>Alveolata</taxon>
        <taxon>Ciliophora</taxon>
        <taxon>Intramacronucleata</taxon>
        <taxon>Spirotrichea</taxon>
        <taxon>Stichotrichia</taxon>
        <taxon>Sporadotrichida</taxon>
        <taxon>Oxytrichidae</taxon>
        <taxon>Stylonychinae</taxon>
        <taxon>Stylonychia</taxon>
    </lineage>
</organism>
<dbReference type="InterPro" id="IPR051052">
    <property type="entry name" value="Diverse_substrate_MTase"/>
</dbReference>
<dbReference type="PANTHER" id="PTHR44942">
    <property type="entry name" value="METHYLTRANSF_11 DOMAIN-CONTAINING PROTEIN"/>
    <property type="match status" value="1"/>
</dbReference>
<dbReference type="Pfam" id="PF08241">
    <property type="entry name" value="Methyltransf_11"/>
    <property type="match status" value="1"/>
</dbReference>
<protein>
    <submittedName>
        <fullName evidence="5">Sam (And some other nucleotide) binding motif</fullName>
    </submittedName>
</protein>
<dbReference type="EMBL" id="CCKQ01008281">
    <property type="protein sequence ID" value="CDW79720.1"/>
    <property type="molecule type" value="Genomic_DNA"/>
</dbReference>
<accession>A0A078ABP8</accession>
<evidence type="ECO:0000256" key="1">
    <source>
        <dbReference type="ARBA" id="ARBA00008361"/>
    </source>
</evidence>
<evidence type="ECO:0000313" key="6">
    <source>
        <dbReference type="Proteomes" id="UP000039865"/>
    </source>
</evidence>